<sequence length="146" mass="16265">MIDMNRLVMVAVGLMLFSACGQPAEKSKQHAKHEPVTVGADKDEHGCIGSAGYTWSQLKKECIQIFNEGFRLNPVAIDKGREVVSAFLLMSDDQAKVELFLPNDDHHSVLLNKTGDLNYGNETYRYDAKKSILYIKGKVAYKGNVE</sequence>
<gene>
    <name evidence="1" type="ORF">SAMN05421827_10288</name>
</gene>
<dbReference type="EMBL" id="FNCH01000002">
    <property type="protein sequence ID" value="SDF91201.1"/>
    <property type="molecule type" value="Genomic_DNA"/>
</dbReference>
<evidence type="ECO:0000313" key="2">
    <source>
        <dbReference type="Proteomes" id="UP000199643"/>
    </source>
</evidence>
<protein>
    <recommendedName>
        <fullName evidence="3">Lipoprotein</fullName>
    </recommendedName>
</protein>
<evidence type="ECO:0008006" key="3">
    <source>
        <dbReference type="Google" id="ProtNLM"/>
    </source>
</evidence>
<keyword evidence="2" id="KW-1185">Reference proteome</keyword>
<dbReference type="AlphaFoldDB" id="A0A1G7PY85"/>
<accession>A0A1G7PY85</accession>
<dbReference type="STRING" id="405671.SAMN05421827_10288"/>
<evidence type="ECO:0000313" key="1">
    <source>
        <dbReference type="EMBL" id="SDF91201.1"/>
    </source>
</evidence>
<name>A0A1G7PY85_9SPHI</name>
<organism evidence="1 2">
    <name type="scientific">Pedobacter terrae</name>
    <dbReference type="NCBI Taxonomy" id="405671"/>
    <lineage>
        <taxon>Bacteria</taxon>
        <taxon>Pseudomonadati</taxon>
        <taxon>Bacteroidota</taxon>
        <taxon>Sphingobacteriia</taxon>
        <taxon>Sphingobacteriales</taxon>
        <taxon>Sphingobacteriaceae</taxon>
        <taxon>Pedobacter</taxon>
    </lineage>
</organism>
<dbReference type="PROSITE" id="PS51257">
    <property type="entry name" value="PROKAR_LIPOPROTEIN"/>
    <property type="match status" value="1"/>
</dbReference>
<reference evidence="2" key="1">
    <citation type="submission" date="2016-10" db="EMBL/GenBank/DDBJ databases">
        <authorList>
            <person name="Varghese N."/>
            <person name="Submissions S."/>
        </authorList>
    </citation>
    <scope>NUCLEOTIDE SEQUENCE [LARGE SCALE GENOMIC DNA]</scope>
    <source>
        <strain evidence="2">DSM 17933</strain>
    </source>
</reference>
<proteinExistence type="predicted"/>
<dbReference type="Proteomes" id="UP000199643">
    <property type="component" value="Unassembled WGS sequence"/>
</dbReference>